<name>A0A6M1RKH4_9BACT</name>
<organism evidence="1 2">
    <name type="scientific">Limisphaera ngatamarikiensis</name>
    <dbReference type="NCBI Taxonomy" id="1324935"/>
    <lineage>
        <taxon>Bacteria</taxon>
        <taxon>Pseudomonadati</taxon>
        <taxon>Verrucomicrobiota</taxon>
        <taxon>Verrucomicrobiia</taxon>
        <taxon>Limisphaerales</taxon>
        <taxon>Limisphaeraceae</taxon>
        <taxon>Limisphaera</taxon>
    </lineage>
</organism>
<gene>
    <name evidence="1" type="ORF">G4L39_00950</name>
</gene>
<evidence type="ECO:0008006" key="3">
    <source>
        <dbReference type="Google" id="ProtNLM"/>
    </source>
</evidence>
<evidence type="ECO:0000313" key="2">
    <source>
        <dbReference type="Proteomes" id="UP000477311"/>
    </source>
</evidence>
<accession>A0A6M1RKH4</accession>
<evidence type="ECO:0000313" key="1">
    <source>
        <dbReference type="EMBL" id="NGO37967.1"/>
    </source>
</evidence>
<protein>
    <recommendedName>
        <fullName evidence="3">Transposase family protein</fullName>
    </recommendedName>
</protein>
<comment type="caution">
    <text evidence="1">The sequence shown here is derived from an EMBL/GenBank/DDBJ whole genome shotgun (WGS) entry which is preliminary data.</text>
</comment>
<proteinExistence type="predicted"/>
<dbReference type="Proteomes" id="UP000477311">
    <property type="component" value="Unassembled WGS sequence"/>
</dbReference>
<keyword evidence="2" id="KW-1185">Reference proteome</keyword>
<dbReference type="EMBL" id="JAAKYA010000006">
    <property type="protein sequence ID" value="NGO37967.1"/>
    <property type="molecule type" value="Genomic_DNA"/>
</dbReference>
<sequence length="111" mass="12827">MPTFKPDWPEVNTEGAAATWMIGGTCGRSTRGHRHFHWTGLCAVQYRSQYSTLSQIRGLVAWLPSAFWELDCDNGGQLLNHHWVPYLRHRSRPVLLTRARPWCNYDHAHGE</sequence>
<reference evidence="1 2" key="1">
    <citation type="submission" date="2020-02" db="EMBL/GenBank/DDBJ databases">
        <title>Draft genome sequence of Limisphaera ngatamarikiensis NGM72.4T, a thermophilic Verrucomicrobia grouped in subdivision 3.</title>
        <authorList>
            <person name="Carere C.R."/>
            <person name="Steen J."/>
            <person name="Hugenholtz P."/>
            <person name="Stott M.B."/>
        </authorList>
    </citation>
    <scope>NUCLEOTIDE SEQUENCE [LARGE SCALE GENOMIC DNA]</scope>
    <source>
        <strain evidence="1 2">NGM72.4</strain>
    </source>
</reference>
<dbReference type="AlphaFoldDB" id="A0A6M1RKH4"/>